<evidence type="ECO:0000259" key="1">
    <source>
        <dbReference type="PROSITE" id="PS51186"/>
    </source>
</evidence>
<dbReference type="Gene3D" id="3.40.630.30">
    <property type="match status" value="1"/>
</dbReference>
<protein>
    <recommendedName>
        <fullName evidence="1">N-acetyltransferase domain-containing protein</fullName>
    </recommendedName>
</protein>
<feature type="domain" description="N-acetyltransferase" evidence="1">
    <location>
        <begin position="6"/>
        <end position="169"/>
    </location>
</feature>
<dbReference type="CDD" id="cd04301">
    <property type="entry name" value="NAT_SF"/>
    <property type="match status" value="1"/>
</dbReference>
<dbReference type="EMBL" id="UOFX01000089">
    <property type="protein sequence ID" value="VAX11606.1"/>
    <property type="molecule type" value="Genomic_DNA"/>
</dbReference>
<dbReference type="PROSITE" id="PS51186">
    <property type="entry name" value="GNAT"/>
    <property type="match status" value="1"/>
</dbReference>
<dbReference type="GO" id="GO:0016747">
    <property type="term" value="F:acyltransferase activity, transferring groups other than amino-acyl groups"/>
    <property type="evidence" value="ECO:0007669"/>
    <property type="project" value="InterPro"/>
</dbReference>
<dbReference type="AlphaFoldDB" id="A0A3B1AZW1"/>
<dbReference type="SUPFAM" id="SSF55729">
    <property type="entry name" value="Acyl-CoA N-acyltransferases (Nat)"/>
    <property type="match status" value="1"/>
</dbReference>
<evidence type="ECO:0000313" key="2">
    <source>
        <dbReference type="EMBL" id="VAX11606.1"/>
    </source>
</evidence>
<dbReference type="InterPro" id="IPR000182">
    <property type="entry name" value="GNAT_dom"/>
</dbReference>
<accession>A0A3B1AZW1</accession>
<dbReference type="InterPro" id="IPR016181">
    <property type="entry name" value="Acyl_CoA_acyltransferase"/>
</dbReference>
<organism evidence="2">
    <name type="scientific">hydrothermal vent metagenome</name>
    <dbReference type="NCBI Taxonomy" id="652676"/>
    <lineage>
        <taxon>unclassified sequences</taxon>
        <taxon>metagenomes</taxon>
        <taxon>ecological metagenomes</taxon>
    </lineage>
</organism>
<proteinExistence type="predicted"/>
<sequence length="361" mass="41067">MSKPVLKIRPYQATDREKVLAIYVKIWGHEKAKNLDEIWDWKYSTSLFGSRGVDRSLVAEKGGEVIGFLGTMPAMFKIHNHLCGGLWVGDFMTDLQHRGNSGIRLCKALISENEGHVLAGHADSGGSEGAIAHKLWMKLKKTKKDAGYISNLFKRVSIQGAVYDKCGLGAVARLIDYLWYRTRTLSFSTSLQPNFVLEELRCFDMKEGHQINAIVSSYQNIPLRNVEYLNWRYFKRPNTSYIVFAARNHNVLQGYIVLRCKKEMGKLNGRIVDLMVLNGDKNAARFLLATAEHRFRTLGARQVRAYAIKGSFVETELIRFGFSNRSVSDPAFPLLGEYTDQKFFIQHAWSISFADSDFDMD</sequence>
<reference evidence="2" key="1">
    <citation type="submission" date="2018-06" db="EMBL/GenBank/DDBJ databases">
        <authorList>
            <person name="Zhirakovskaya E."/>
        </authorList>
    </citation>
    <scope>NUCLEOTIDE SEQUENCE</scope>
</reference>
<gene>
    <name evidence="2" type="ORF">MNBD_GAMMA26-7</name>
</gene>
<name>A0A3B1AZW1_9ZZZZ</name>